<proteinExistence type="predicted"/>
<feature type="compositionally biased region" description="Basic residues" evidence="1">
    <location>
        <begin position="513"/>
        <end position="523"/>
    </location>
</feature>
<dbReference type="eggNOG" id="ENOG502T2QY">
    <property type="taxonomic scope" value="Eukaryota"/>
</dbReference>
<feature type="compositionally biased region" description="Low complexity" evidence="1">
    <location>
        <begin position="325"/>
        <end position="336"/>
    </location>
</feature>
<feature type="compositionally biased region" description="Polar residues" evidence="1">
    <location>
        <begin position="349"/>
        <end position="362"/>
    </location>
</feature>
<dbReference type="KEGG" id="fme:FOMMEDRAFT_149647"/>
<dbReference type="Proteomes" id="UP000053630">
    <property type="component" value="Unassembled WGS sequence"/>
</dbReference>
<accession>R7SGN7</accession>
<feature type="region of interest" description="Disordered" evidence="1">
    <location>
        <begin position="325"/>
        <end position="379"/>
    </location>
</feature>
<keyword evidence="3" id="KW-1185">Reference proteome</keyword>
<evidence type="ECO:0000256" key="1">
    <source>
        <dbReference type="SAM" id="MobiDB-lite"/>
    </source>
</evidence>
<name>R7SGN7_FOMME</name>
<dbReference type="EMBL" id="JH718003">
    <property type="protein sequence ID" value="EJC97585.1"/>
    <property type="molecule type" value="Genomic_DNA"/>
</dbReference>
<protein>
    <submittedName>
        <fullName evidence="2">Uncharacterized protein</fullName>
    </submittedName>
</protein>
<reference evidence="3" key="1">
    <citation type="journal article" date="2012" name="Science">
        <title>The Paleozoic origin of enzymatic lignin decomposition reconstructed from 31 fungal genomes.</title>
        <authorList>
            <person name="Floudas D."/>
            <person name="Binder M."/>
            <person name="Riley R."/>
            <person name="Barry K."/>
            <person name="Blanchette R.A."/>
            <person name="Henrissat B."/>
            <person name="Martinez A.T."/>
            <person name="Otillar R."/>
            <person name="Spatafora J.W."/>
            <person name="Yadav J.S."/>
            <person name="Aerts A."/>
            <person name="Benoit I."/>
            <person name="Boyd A."/>
            <person name="Carlson A."/>
            <person name="Copeland A."/>
            <person name="Coutinho P.M."/>
            <person name="de Vries R.P."/>
            <person name="Ferreira P."/>
            <person name="Findley K."/>
            <person name="Foster B."/>
            <person name="Gaskell J."/>
            <person name="Glotzer D."/>
            <person name="Gorecki P."/>
            <person name="Heitman J."/>
            <person name="Hesse C."/>
            <person name="Hori C."/>
            <person name="Igarashi K."/>
            <person name="Jurgens J.A."/>
            <person name="Kallen N."/>
            <person name="Kersten P."/>
            <person name="Kohler A."/>
            <person name="Kuees U."/>
            <person name="Kumar T.K.A."/>
            <person name="Kuo A."/>
            <person name="LaButti K."/>
            <person name="Larrondo L.F."/>
            <person name="Lindquist E."/>
            <person name="Ling A."/>
            <person name="Lombard V."/>
            <person name="Lucas S."/>
            <person name="Lundell T."/>
            <person name="Martin R."/>
            <person name="McLaughlin D.J."/>
            <person name="Morgenstern I."/>
            <person name="Morin E."/>
            <person name="Murat C."/>
            <person name="Nagy L.G."/>
            <person name="Nolan M."/>
            <person name="Ohm R.A."/>
            <person name="Patyshakuliyeva A."/>
            <person name="Rokas A."/>
            <person name="Ruiz-Duenas F.J."/>
            <person name="Sabat G."/>
            <person name="Salamov A."/>
            <person name="Samejima M."/>
            <person name="Schmutz J."/>
            <person name="Slot J.C."/>
            <person name="St John F."/>
            <person name="Stenlid J."/>
            <person name="Sun H."/>
            <person name="Sun S."/>
            <person name="Syed K."/>
            <person name="Tsang A."/>
            <person name="Wiebenga A."/>
            <person name="Young D."/>
            <person name="Pisabarro A."/>
            <person name="Eastwood D.C."/>
            <person name="Martin F."/>
            <person name="Cullen D."/>
            <person name="Grigoriev I.V."/>
            <person name="Hibbett D.S."/>
        </authorList>
    </citation>
    <scope>NUCLEOTIDE SEQUENCE [LARGE SCALE GENOMIC DNA]</scope>
    <source>
        <strain evidence="3">MF3/22</strain>
    </source>
</reference>
<sequence>MQFGNCIIISPNADYVPQFPFIDDGKVVVREDGHFGGQSPHRWPQPFSRKYIHHCFIPFDLDWHICNTALRKRDDINNIKIYDPDDKTDFVPDPQAYDSDSGTPIGSLRSELIDTLQQAFFAIASKCEDVGRTLRDRGQDGEAYLVYKRCARTCTTVLNRLRSLKLSWRAVLSSVRDIQCGIMELHGLNTYLRDIVLRKQITKKQVYRTRGAFTMDFKIAEKLQELDIPVWFICDARAFLGRVLDVQDCVPWSRYLSKDYVTYEGKAVLRGFDCNRSGSLRNHLSSHFMSEQAIELLLDEIHAFENFTPEFSVLNIQALESPASSHSVSGSSQARSPQQHTPKAVSRVLSGTKSDINCGATSKTKRKPTKNEPKNEPYPNYARLLHIPVTINKEPDLPKHHPVVLECLKSIVPIEPDYSLPARYPYPPPYLLVHRDSDYSARLYLNYIRIRDALIKRQEEPGTLDKRNWLKAQEWKVYLRGEYHQSTPLPSGSASQFVEGIYSALPLQASTGPKRKKKTSHRYNPRDLPPSKRRRLVGTATAKSMMVAEYDMGSLDLDARYWWRNRFVSKDDIIKQKSIREEVQYEITENSMRAEVRALDFLIHPRDSMSDEEQQNRDKMISCIFHRDGSPAASKYAGIIVDLSGRIEEYWDQEVSEGNMQALFRLLSTWPNFPHHGTLLDFKTLISFYIRTFVQYFNRVPNMHCSVPDSLVNY</sequence>
<dbReference type="OrthoDB" id="2804090at2759"/>
<dbReference type="GeneID" id="18673534"/>
<dbReference type="RefSeq" id="XP_007272151.1">
    <property type="nucleotide sequence ID" value="XM_007272089.1"/>
</dbReference>
<feature type="region of interest" description="Disordered" evidence="1">
    <location>
        <begin position="509"/>
        <end position="533"/>
    </location>
</feature>
<gene>
    <name evidence="2" type="ORF">FOMMEDRAFT_149647</name>
</gene>
<evidence type="ECO:0000313" key="2">
    <source>
        <dbReference type="EMBL" id="EJC97585.1"/>
    </source>
</evidence>
<dbReference type="AlphaFoldDB" id="R7SGN7"/>
<organism evidence="2 3">
    <name type="scientific">Fomitiporia mediterranea (strain MF3/22)</name>
    <name type="common">Grapevine white-rot fungus</name>
    <dbReference type="NCBI Taxonomy" id="694068"/>
    <lineage>
        <taxon>Eukaryota</taxon>
        <taxon>Fungi</taxon>
        <taxon>Dikarya</taxon>
        <taxon>Basidiomycota</taxon>
        <taxon>Agaricomycotina</taxon>
        <taxon>Agaricomycetes</taxon>
        <taxon>Hymenochaetales</taxon>
        <taxon>Hymenochaetaceae</taxon>
        <taxon>Fomitiporia</taxon>
    </lineage>
</organism>
<dbReference type="OMA" id="WESHELN"/>
<evidence type="ECO:0000313" key="3">
    <source>
        <dbReference type="Proteomes" id="UP000053630"/>
    </source>
</evidence>